<name>A0ACC0V4C3_9HYPO</name>
<accession>A0ACC0V4C3</accession>
<keyword evidence="2" id="KW-1185">Reference proteome</keyword>
<gene>
    <name evidence="1" type="ORF">N3K66_002880</name>
</gene>
<dbReference type="EMBL" id="CM047942">
    <property type="protein sequence ID" value="KAI9901063.1"/>
    <property type="molecule type" value="Genomic_DNA"/>
</dbReference>
<dbReference type="Proteomes" id="UP001163324">
    <property type="component" value="Chromosome 3"/>
</dbReference>
<reference evidence="1" key="1">
    <citation type="submission" date="2022-10" db="EMBL/GenBank/DDBJ databases">
        <title>Complete Genome of Trichothecium roseum strain YXFP-22015, a Plant Pathogen Isolated from Citrus.</title>
        <authorList>
            <person name="Wang Y."/>
            <person name="Zhu L."/>
        </authorList>
    </citation>
    <scope>NUCLEOTIDE SEQUENCE</scope>
    <source>
        <strain evidence="1">YXFP-22015</strain>
    </source>
</reference>
<sequence length="466" mass="50398">MAPGRVEPTLSTTHNPSFAVPPPPESRPHEHPSKELHDQHIQQTLNGDDRFSQSDHRSNDGSQASNATTNSDQVFTPTSSERELPNGSSQESQLLQLSALAAAQQRMNTDPSDAVFTGRKRMADGEVKDINISPKRGRGHSRNPSAVSMASTSASTVIDMTSDLKARLTYAMLKVNNGWQSRSLDEVEGLASHAASPASTSSTARRVYEPSISPQMTSIPEMQVRLADEPPSQRRKSNSPPNQLSNIPGLAPPASIKPSAGNPRRTNTPHYTRTLVGRAYSASPLGSVQPQHRAISDLYSPHQNVREKDAIESLLFMSSPSNSANMKHTYSPVASPGPNSQPTPRTAARHALPSGPRKALPNQRSQPAAKRVDFHDALSYSPRSPMDLDSPRSLHGTPRRKTIGTLMRPPTIVSERGLGSGSRMRELTDKDIDKMLDEAVAAVSSARGDPDGLDDDMIEIPARVVT</sequence>
<proteinExistence type="predicted"/>
<protein>
    <submittedName>
        <fullName evidence="1">Uncharacterized protein</fullName>
    </submittedName>
</protein>
<evidence type="ECO:0000313" key="1">
    <source>
        <dbReference type="EMBL" id="KAI9901063.1"/>
    </source>
</evidence>
<organism evidence="1 2">
    <name type="scientific">Trichothecium roseum</name>
    <dbReference type="NCBI Taxonomy" id="47278"/>
    <lineage>
        <taxon>Eukaryota</taxon>
        <taxon>Fungi</taxon>
        <taxon>Dikarya</taxon>
        <taxon>Ascomycota</taxon>
        <taxon>Pezizomycotina</taxon>
        <taxon>Sordariomycetes</taxon>
        <taxon>Hypocreomycetidae</taxon>
        <taxon>Hypocreales</taxon>
        <taxon>Hypocreales incertae sedis</taxon>
        <taxon>Trichothecium</taxon>
    </lineage>
</organism>
<comment type="caution">
    <text evidence="1">The sequence shown here is derived from an EMBL/GenBank/DDBJ whole genome shotgun (WGS) entry which is preliminary data.</text>
</comment>
<evidence type="ECO:0000313" key="2">
    <source>
        <dbReference type="Proteomes" id="UP001163324"/>
    </source>
</evidence>